<dbReference type="PANTHER" id="PTHR32114">
    <property type="entry name" value="ABC TRANSPORTER ABCH.3"/>
    <property type="match status" value="1"/>
</dbReference>
<dbReference type="Pfam" id="PF13476">
    <property type="entry name" value="AAA_23"/>
    <property type="match status" value="1"/>
</dbReference>
<comment type="caution">
    <text evidence="4">The sequence shown here is derived from an EMBL/GenBank/DDBJ whole genome shotgun (WGS) entry which is preliminary data.</text>
</comment>
<dbReference type="RefSeq" id="WP_210653207.1">
    <property type="nucleotide sequence ID" value="NZ_JAGKQQ010000001.1"/>
</dbReference>
<keyword evidence="5" id="KW-1185">Reference proteome</keyword>
<evidence type="ECO:0000256" key="1">
    <source>
        <dbReference type="SAM" id="Coils"/>
    </source>
</evidence>
<sequence>MIPQRIKLSGFLSYKDEQEIRFDSAPLWMLSGTNGSGKSSVFDAVTFALFGHHRGGSQSAAELINKESTTLSVEFDFTSEKQLYRIKRTVRKRQSGVASTQQVLKFTNSEITGESWEAVSGTEYKAKFDTWVKDKIGLDYETFTSSVLLLQGKSEKLLDSTPAGRAGVLARIVDLERYQKLHGKADDKRRALKSELEGITNQLLGVKDVSPEEYAEVEGHIAVVEEARTNAQTRIDHLNALELRARRWTDTQAKLAGVKLKLADAEKLLGTAIAIEKDYTRLRELRDVLPAVNTIVTERGRMSASERNTERLTKEREEVADNRRKMENVLSQGRKKLTSLKKTQSEDEAKKALLETRLRELAGILEKVKQVEDAESEVSRLEAELQPFPADPESAVRKFQTEHERLALLAQHVALLERLHQDRSELTKAVTTEKQARADEAKLKSDGVKAKEEFTRLEVDAKAAREDRAAKDQLMAETRALARQARELADEFKTMTGQTKCRACGQKLTPEHFADEKKTREANAKKSDEKLKTLTAEAEKARQLEDDLGLKETTERKRLGDLRDKWKDADAAVKQSAGDIKRLTDACRQTYFALPDEFKHKLGASEPSDWSAVTYPNRQDLAALNDEARGIDTTKRKLKAAQDEAKKIETLRAKLDSARERFARAQRGLPGGDAGALRQEFAGKQSEEKSVTGSLVAGKKEIATTEAEIDRYQRALSEADRELTEIAGKLNLEEASRKQSAEAIERAKKTLPAAWQKPLENAGLTDRAKWQDELDALIGKNTEAKFTQLQAARGGLDPLRAEIKQLEAESDSFPEEERRSPDDVRAEAAAARKELDARNKELLDAQGRKRILDGYRHQRNELGERFKAVDAEHNRHKTLAELLGRDRLQRHLVRQAERQIVDYANAVLDRLSGGQLFMRLVEAETGTDKALDLECANRVTGGGAINVAFLSGSQRFRVAVALALGIGQYASKQHRPIESVIIDEGFGCLDRAGRQVMIQELQNLRGHLHCILLVSHQEEFADAFPDGYRFELQDGATRVSRFVR</sequence>
<organism evidence="4 5">
    <name type="scientific">Gemmata palustris</name>
    <dbReference type="NCBI Taxonomy" id="2822762"/>
    <lineage>
        <taxon>Bacteria</taxon>
        <taxon>Pseudomonadati</taxon>
        <taxon>Planctomycetota</taxon>
        <taxon>Planctomycetia</taxon>
        <taxon>Gemmatales</taxon>
        <taxon>Gemmataceae</taxon>
        <taxon>Gemmata</taxon>
    </lineage>
</organism>
<evidence type="ECO:0000313" key="5">
    <source>
        <dbReference type="Proteomes" id="UP000676565"/>
    </source>
</evidence>
<dbReference type="EMBL" id="JAGKQQ010000001">
    <property type="protein sequence ID" value="MBP3955111.1"/>
    <property type="molecule type" value="Genomic_DNA"/>
</dbReference>
<dbReference type="InterPro" id="IPR027417">
    <property type="entry name" value="P-loop_NTPase"/>
</dbReference>
<evidence type="ECO:0000259" key="3">
    <source>
        <dbReference type="Pfam" id="PF13476"/>
    </source>
</evidence>
<feature type="domain" description="Rad50/SbcC-type AAA" evidence="3">
    <location>
        <begin position="5"/>
        <end position="201"/>
    </location>
</feature>
<feature type="coiled-coil region" evidence="1">
    <location>
        <begin position="789"/>
        <end position="845"/>
    </location>
</feature>
<name>A0ABS5BN21_9BACT</name>
<evidence type="ECO:0000256" key="2">
    <source>
        <dbReference type="SAM" id="MobiDB-lite"/>
    </source>
</evidence>
<gene>
    <name evidence="4" type="ORF">J8F10_07435</name>
</gene>
<feature type="region of interest" description="Disordered" evidence="2">
    <location>
        <begin position="512"/>
        <end position="534"/>
    </location>
</feature>
<dbReference type="Gene3D" id="3.40.50.300">
    <property type="entry name" value="P-loop containing nucleotide triphosphate hydrolases"/>
    <property type="match status" value="2"/>
</dbReference>
<dbReference type="Proteomes" id="UP000676565">
    <property type="component" value="Unassembled WGS sequence"/>
</dbReference>
<accession>A0ABS5BN21</accession>
<proteinExistence type="predicted"/>
<evidence type="ECO:0000313" key="4">
    <source>
        <dbReference type="EMBL" id="MBP3955111.1"/>
    </source>
</evidence>
<feature type="region of interest" description="Disordered" evidence="2">
    <location>
        <begin position="302"/>
        <end position="323"/>
    </location>
</feature>
<dbReference type="InterPro" id="IPR038729">
    <property type="entry name" value="Rad50/SbcC_AAA"/>
</dbReference>
<feature type="compositionally biased region" description="Basic and acidic residues" evidence="2">
    <location>
        <begin position="307"/>
        <end position="323"/>
    </location>
</feature>
<reference evidence="4 5" key="1">
    <citation type="submission" date="2021-04" db="EMBL/GenBank/DDBJ databases">
        <authorList>
            <person name="Ivanova A."/>
        </authorList>
    </citation>
    <scope>NUCLEOTIDE SEQUENCE [LARGE SCALE GENOMIC DNA]</scope>
    <source>
        <strain evidence="4 5">G18</strain>
    </source>
</reference>
<feature type="coiled-coil region" evidence="1">
    <location>
        <begin position="624"/>
        <end position="668"/>
    </location>
</feature>
<feature type="coiled-coil region" evidence="1">
    <location>
        <begin position="695"/>
        <end position="729"/>
    </location>
</feature>
<protein>
    <submittedName>
        <fullName evidence="4">SMC family ATPase</fullName>
    </submittedName>
</protein>
<dbReference type="SUPFAM" id="SSF52540">
    <property type="entry name" value="P-loop containing nucleoside triphosphate hydrolases"/>
    <property type="match status" value="1"/>
</dbReference>
<dbReference type="PANTHER" id="PTHR32114:SF2">
    <property type="entry name" value="ABC TRANSPORTER ABCH.3"/>
    <property type="match status" value="1"/>
</dbReference>
<keyword evidence="1" id="KW-0175">Coiled coil</keyword>